<evidence type="ECO:0008006" key="3">
    <source>
        <dbReference type="Google" id="ProtNLM"/>
    </source>
</evidence>
<evidence type="ECO:0000313" key="1">
    <source>
        <dbReference type="EMBL" id="GGZ32382.1"/>
    </source>
</evidence>
<reference evidence="1" key="1">
    <citation type="journal article" date="2014" name="Int. J. Syst. Evol. Microbiol.">
        <title>Complete genome sequence of Corynebacterium casei LMG S-19264T (=DSM 44701T), isolated from a smear-ripened cheese.</title>
        <authorList>
            <consortium name="US DOE Joint Genome Institute (JGI-PGF)"/>
            <person name="Walter F."/>
            <person name="Albersmeier A."/>
            <person name="Kalinowski J."/>
            <person name="Ruckert C."/>
        </authorList>
    </citation>
    <scope>NUCLEOTIDE SEQUENCE</scope>
    <source>
        <strain evidence="1">JCM 4815</strain>
    </source>
</reference>
<dbReference type="Gene3D" id="3.30.530.20">
    <property type="match status" value="1"/>
</dbReference>
<gene>
    <name evidence="1" type="ORF">GCM10010365_61470</name>
</gene>
<sequence length="191" mass="20884">MPVPGCLRAAAPFPARRPADRTPSLLPSAYDPPVALFALARVAPLSVDEAWRRLTDWERHADVVPLTRITVLTPPPTRAGTAFVGRTGVGPLAFDDPMEVVTWRPPTEDGTTALVRLDKRGRLITGWAQIEVHARGTGASQVVWREELSVRFLPPMFDRLLKWAGRWMFGRAVDGLLGTSQGHEPSPGIPG</sequence>
<evidence type="ECO:0000313" key="2">
    <source>
        <dbReference type="Proteomes" id="UP000622166"/>
    </source>
</evidence>
<dbReference type="CDD" id="cd07812">
    <property type="entry name" value="SRPBCC"/>
    <property type="match status" value="1"/>
</dbReference>
<dbReference type="InterPro" id="IPR023393">
    <property type="entry name" value="START-like_dom_sf"/>
</dbReference>
<organism evidence="1 2">
    <name type="scientific">Streptomyces poonensis</name>
    <dbReference type="NCBI Taxonomy" id="68255"/>
    <lineage>
        <taxon>Bacteria</taxon>
        <taxon>Bacillati</taxon>
        <taxon>Actinomycetota</taxon>
        <taxon>Actinomycetes</taxon>
        <taxon>Kitasatosporales</taxon>
        <taxon>Streptomycetaceae</taxon>
        <taxon>Streptomyces</taxon>
    </lineage>
</organism>
<comment type="caution">
    <text evidence="1">The sequence shown here is derived from an EMBL/GenBank/DDBJ whole genome shotgun (WGS) entry which is preliminary data.</text>
</comment>
<reference evidence="1" key="2">
    <citation type="submission" date="2020-09" db="EMBL/GenBank/DDBJ databases">
        <authorList>
            <person name="Sun Q."/>
            <person name="Ohkuma M."/>
        </authorList>
    </citation>
    <scope>NUCLEOTIDE SEQUENCE</scope>
    <source>
        <strain evidence="1">JCM 4815</strain>
    </source>
</reference>
<dbReference type="Proteomes" id="UP000622166">
    <property type="component" value="Unassembled WGS sequence"/>
</dbReference>
<name>A0A918Q533_9ACTN</name>
<dbReference type="EMBL" id="BMVW01000016">
    <property type="protein sequence ID" value="GGZ32382.1"/>
    <property type="molecule type" value="Genomic_DNA"/>
</dbReference>
<dbReference type="AlphaFoldDB" id="A0A918Q533"/>
<protein>
    <recommendedName>
        <fullName evidence="3">SRPBCC family protein</fullName>
    </recommendedName>
</protein>
<keyword evidence="2" id="KW-1185">Reference proteome</keyword>
<dbReference type="SUPFAM" id="SSF55961">
    <property type="entry name" value="Bet v1-like"/>
    <property type="match status" value="1"/>
</dbReference>
<accession>A0A918Q533</accession>
<proteinExistence type="predicted"/>